<dbReference type="InterPro" id="IPR036390">
    <property type="entry name" value="WH_DNA-bd_sf"/>
</dbReference>
<dbReference type="AlphaFoldDB" id="A0A1L8WJD8"/>
<evidence type="ECO:0000256" key="3">
    <source>
        <dbReference type="ARBA" id="ARBA00023016"/>
    </source>
</evidence>
<dbReference type="OrthoDB" id="9783139at2"/>
<reference evidence="7 8" key="1">
    <citation type="submission" date="2014-12" db="EMBL/GenBank/DDBJ databases">
        <title>Draft genome sequences of 29 type strains of Enterococci.</title>
        <authorList>
            <person name="Zhong Z."/>
            <person name="Sun Z."/>
            <person name="Liu W."/>
            <person name="Zhang W."/>
            <person name="Zhang H."/>
        </authorList>
    </citation>
    <scope>NUCLEOTIDE SEQUENCE [LARGE SCALE GENOMIC DNA]</scope>
    <source>
        <strain evidence="7 8">DSM 15687</strain>
    </source>
</reference>
<dbReference type="GO" id="GO:0003677">
    <property type="term" value="F:DNA binding"/>
    <property type="evidence" value="ECO:0007669"/>
    <property type="project" value="InterPro"/>
</dbReference>
<evidence type="ECO:0000256" key="1">
    <source>
        <dbReference type="ARBA" id="ARBA00022491"/>
    </source>
</evidence>
<dbReference type="PANTHER" id="PTHR34824:SF1">
    <property type="entry name" value="HEAT-INDUCIBLE TRANSCRIPTION REPRESSOR HRCA"/>
    <property type="match status" value="1"/>
</dbReference>
<dbReference type="InterPro" id="IPR021153">
    <property type="entry name" value="HrcA_C"/>
</dbReference>
<dbReference type="NCBIfam" id="TIGR00331">
    <property type="entry name" value="hrcA"/>
    <property type="match status" value="1"/>
</dbReference>
<comment type="caution">
    <text evidence="7">The sequence shown here is derived from an EMBL/GenBank/DDBJ whole genome shotgun (WGS) entry which is preliminary data.</text>
</comment>
<evidence type="ECO:0000313" key="7">
    <source>
        <dbReference type="EMBL" id="OJG80882.1"/>
    </source>
</evidence>
<dbReference type="InterPro" id="IPR002571">
    <property type="entry name" value="HrcA"/>
</dbReference>
<dbReference type="SUPFAM" id="SSF55781">
    <property type="entry name" value="GAF domain-like"/>
    <property type="match status" value="1"/>
</dbReference>
<comment type="function">
    <text evidence="5">Negative regulator of class I heat shock genes (grpE-dnaK-dnaJ and groELS operons). Prevents heat-shock induction of these operons.</text>
</comment>
<dbReference type="Gene3D" id="3.30.450.40">
    <property type="match status" value="1"/>
</dbReference>
<name>A0A1L8WJD8_9ENTE</name>
<dbReference type="EMBL" id="JXLB01000012">
    <property type="protein sequence ID" value="OJG80882.1"/>
    <property type="molecule type" value="Genomic_DNA"/>
</dbReference>
<comment type="similarity">
    <text evidence="5">Belongs to the HrcA family.</text>
</comment>
<proteinExistence type="inferred from homology"/>
<feature type="domain" description="Heat-inducible transcription repressor HrcA C-terminal" evidence="6">
    <location>
        <begin position="104"/>
        <end position="319"/>
    </location>
</feature>
<dbReference type="STRING" id="150033.RV14_GL000426"/>
<evidence type="ECO:0000256" key="4">
    <source>
        <dbReference type="ARBA" id="ARBA00023163"/>
    </source>
</evidence>
<dbReference type="RefSeq" id="WP_071855616.1">
    <property type="nucleotide sequence ID" value="NZ_JBCLRY010000003.1"/>
</dbReference>
<dbReference type="Gene3D" id="3.30.390.60">
    <property type="entry name" value="Heat-inducible transcription repressor hrca homolog, domain 3"/>
    <property type="match status" value="1"/>
</dbReference>
<dbReference type="Proteomes" id="UP000182152">
    <property type="component" value="Unassembled WGS sequence"/>
</dbReference>
<dbReference type="PIRSF" id="PIRSF005485">
    <property type="entry name" value="HrcA"/>
    <property type="match status" value="1"/>
</dbReference>
<evidence type="ECO:0000256" key="5">
    <source>
        <dbReference type="HAMAP-Rule" id="MF_00081"/>
    </source>
</evidence>
<evidence type="ECO:0000313" key="8">
    <source>
        <dbReference type="Proteomes" id="UP000182152"/>
    </source>
</evidence>
<accession>A0A1L8WJD8</accession>
<dbReference type="HAMAP" id="MF_00081">
    <property type="entry name" value="HrcA"/>
    <property type="match status" value="1"/>
</dbReference>
<gene>
    <name evidence="5" type="primary">hrcA</name>
    <name evidence="7" type="ORF">RV14_GL000426</name>
</gene>
<organism evidence="7 8">
    <name type="scientific">Enterococcus ratti</name>
    <dbReference type="NCBI Taxonomy" id="150033"/>
    <lineage>
        <taxon>Bacteria</taxon>
        <taxon>Bacillati</taxon>
        <taxon>Bacillota</taxon>
        <taxon>Bacilli</taxon>
        <taxon>Lactobacillales</taxon>
        <taxon>Enterococcaceae</taxon>
        <taxon>Enterococcus</taxon>
    </lineage>
</organism>
<dbReference type="Pfam" id="PF01628">
    <property type="entry name" value="HrcA"/>
    <property type="match status" value="1"/>
</dbReference>
<dbReference type="GO" id="GO:0045892">
    <property type="term" value="P:negative regulation of DNA-templated transcription"/>
    <property type="evidence" value="ECO:0007669"/>
    <property type="project" value="UniProtKB-UniRule"/>
</dbReference>
<dbReference type="InterPro" id="IPR023120">
    <property type="entry name" value="WHTH_transcript_rep_HrcA_IDD"/>
</dbReference>
<dbReference type="InterPro" id="IPR036388">
    <property type="entry name" value="WH-like_DNA-bd_sf"/>
</dbReference>
<sequence length="348" mass="39315">MLTQRQSDILRLIIQSYTSSGMPVGSKKLMEEGVKASSATIRNDMKTLEDEGFLLKTHSSSGRIPSAQGYRHYVDHLLEPARVTNDDLKQIRQSLSQEFHEINEIIKESADILSELTSYTTFSLGPEVKDRRLTGFRIVPLNSRQVIALVVTDKGNVESQVFTLPENLGSQDLEKIVRIVNDRLVGEPLLTVYHKLRTEIPMILHKYFQTTEGLSNLFDTILGHVFEDKIYVSGQMNLLDYEPHQDLDQFKSMFSFMTDTYGLTQMIVPTDSNIHIKIGAELGNDLLQNMSMIQASYEIIGHGRGTIALLGPTNMPYSKLLGLVDAYRQELAAKLADYYRSLDFSGSW</sequence>
<keyword evidence="1 5" id="KW-0678">Repressor</keyword>
<evidence type="ECO:0000256" key="2">
    <source>
        <dbReference type="ARBA" id="ARBA00023015"/>
    </source>
</evidence>
<keyword evidence="4 5" id="KW-0804">Transcription</keyword>
<dbReference type="PANTHER" id="PTHR34824">
    <property type="entry name" value="HEAT-INDUCIBLE TRANSCRIPTION REPRESSOR HRCA"/>
    <property type="match status" value="1"/>
</dbReference>
<keyword evidence="3 5" id="KW-0346">Stress response</keyword>
<dbReference type="Gene3D" id="1.10.10.10">
    <property type="entry name" value="Winged helix-like DNA-binding domain superfamily/Winged helix DNA-binding domain"/>
    <property type="match status" value="1"/>
</dbReference>
<keyword evidence="8" id="KW-1185">Reference proteome</keyword>
<keyword evidence="2 5" id="KW-0805">Transcription regulation</keyword>
<protein>
    <recommendedName>
        <fullName evidence="5">Heat-inducible transcription repressor HrcA</fullName>
    </recommendedName>
</protein>
<evidence type="ECO:0000259" key="6">
    <source>
        <dbReference type="Pfam" id="PF01628"/>
    </source>
</evidence>
<dbReference type="InterPro" id="IPR029016">
    <property type="entry name" value="GAF-like_dom_sf"/>
</dbReference>
<dbReference type="SUPFAM" id="SSF46785">
    <property type="entry name" value="Winged helix' DNA-binding domain"/>
    <property type="match status" value="1"/>
</dbReference>